<dbReference type="eggNOG" id="KOG2844">
    <property type="taxonomic scope" value="Eukaryota"/>
</dbReference>
<dbReference type="SUPFAM" id="SSF51905">
    <property type="entry name" value="FAD/NAD(P)-binding domain"/>
    <property type="match status" value="1"/>
</dbReference>
<evidence type="ECO:0000313" key="2">
    <source>
        <dbReference type="EMBL" id="OAJ38021.1"/>
    </source>
</evidence>
<evidence type="ECO:0000259" key="1">
    <source>
        <dbReference type="Pfam" id="PF01266"/>
    </source>
</evidence>
<dbReference type="Proteomes" id="UP000077115">
    <property type="component" value="Unassembled WGS sequence"/>
</dbReference>
<dbReference type="Gene3D" id="3.50.50.60">
    <property type="entry name" value="FAD/NAD(P)-binding domain"/>
    <property type="match status" value="1"/>
</dbReference>
<reference evidence="2 3" key="2">
    <citation type="submission" date="2016-05" db="EMBL/GenBank/DDBJ databases">
        <title>Lineage-specific infection strategies underlie the spectrum of fungal disease in amphibians.</title>
        <authorList>
            <person name="Cuomo C.A."/>
            <person name="Farrer R.A."/>
            <person name="James T."/>
            <person name="Longcore J."/>
            <person name="Birren B."/>
        </authorList>
    </citation>
    <scope>NUCLEOTIDE SEQUENCE [LARGE SCALE GENOMIC DNA]</scope>
    <source>
        <strain evidence="2 3">JEL423</strain>
    </source>
</reference>
<dbReference type="GO" id="GO:0005737">
    <property type="term" value="C:cytoplasm"/>
    <property type="evidence" value="ECO:0007669"/>
    <property type="project" value="TreeGrafter"/>
</dbReference>
<dbReference type="PANTHER" id="PTHR13847">
    <property type="entry name" value="SARCOSINE DEHYDROGENASE-RELATED"/>
    <property type="match status" value="1"/>
</dbReference>
<name>A0A177WF73_BATDL</name>
<organism evidence="2 3">
    <name type="scientific">Batrachochytrium dendrobatidis (strain JEL423)</name>
    <dbReference type="NCBI Taxonomy" id="403673"/>
    <lineage>
        <taxon>Eukaryota</taxon>
        <taxon>Fungi</taxon>
        <taxon>Fungi incertae sedis</taxon>
        <taxon>Chytridiomycota</taxon>
        <taxon>Chytridiomycota incertae sedis</taxon>
        <taxon>Chytridiomycetes</taxon>
        <taxon>Rhizophydiales</taxon>
        <taxon>Rhizophydiales incertae sedis</taxon>
        <taxon>Batrachochytrium</taxon>
    </lineage>
</organism>
<dbReference type="InterPro" id="IPR006076">
    <property type="entry name" value="FAD-dep_OxRdtase"/>
</dbReference>
<dbReference type="InterPro" id="IPR036188">
    <property type="entry name" value="FAD/NAD-bd_sf"/>
</dbReference>
<dbReference type="Pfam" id="PF01266">
    <property type="entry name" value="DAO"/>
    <property type="match status" value="1"/>
</dbReference>
<feature type="domain" description="FAD dependent oxidoreductase" evidence="1">
    <location>
        <begin position="34"/>
        <end position="431"/>
    </location>
</feature>
<sequence>MSPFPHPKPLPSSYWLKSIKGRIPTISALPSAADIVVIGTGISGASTVFHLAERFQSLPKPTPLRILLLDARDISGGATGRNGGLMWPGLLDSWPALAGKYGRSTAAHLIRFDLDNCHATAKTALALNKACTAGDPADPCLYFYPKGGVNLLYTEDEVRSWKENIAAMQAEGCPEWGVTMWSEQQTRQLVPNVCGVIGAVHNKYVWRMRSGRLVASLLNQAKRIAADSNGLLQLDVSTYTRVDRVEAMQSTPASKYALNVMTEKGNVSAGKVVYCTNAYSSALLPTVDITPVKNQVVVTNELKVLPWDCAIKAHSGYDYLSSREDNRVVLGGMRYLAPGFEVGNSNDGVLDPVVSNALKTFMSTECPEVKSGDSDGTVKVQEEWAGIMGFTSDHMPLVGPIPNRKNELICAGFSGHGIARAFLCGKAVADMTLGVDATNASNVVDLPAVFLPRGRFDKPKDADPSKLVSKM</sequence>
<accession>A0A177WF73</accession>
<dbReference type="OrthoDB" id="429143at2759"/>
<gene>
    <name evidence="2" type="ORF">BDEG_21990</name>
</gene>
<dbReference type="VEuPathDB" id="FungiDB:BDEG_21990"/>
<protein>
    <recommendedName>
        <fullName evidence="1">FAD dependent oxidoreductase domain-containing protein</fullName>
    </recommendedName>
</protein>
<evidence type="ECO:0000313" key="3">
    <source>
        <dbReference type="Proteomes" id="UP000077115"/>
    </source>
</evidence>
<dbReference type="AlphaFoldDB" id="A0A177WF73"/>
<dbReference type="PANTHER" id="PTHR13847:SF260">
    <property type="entry name" value="FAD DEPENDENT OXIDOREDUCTASE DOMAIN-CONTAINING PROTEIN"/>
    <property type="match status" value="1"/>
</dbReference>
<proteinExistence type="predicted"/>
<dbReference type="EMBL" id="DS022301">
    <property type="protein sequence ID" value="OAJ38021.1"/>
    <property type="molecule type" value="Genomic_DNA"/>
</dbReference>
<dbReference type="STRING" id="403673.A0A177WF73"/>
<dbReference type="Gene3D" id="3.30.9.10">
    <property type="entry name" value="D-Amino Acid Oxidase, subunit A, domain 2"/>
    <property type="match status" value="1"/>
</dbReference>
<reference evidence="2 3" key="1">
    <citation type="submission" date="2006-10" db="EMBL/GenBank/DDBJ databases">
        <title>The Genome Sequence of Batrachochytrium dendrobatidis JEL423.</title>
        <authorList>
            <consortium name="The Broad Institute Genome Sequencing Platform"/>
            <person name="Birren B."/>
            <person name="Lander E."/>
            <person name="Galagan J."/>
            <person name="Cuomo C."/>
            <person name="Devon K."/>
            <person name="Jaffe D."/>
            <person name="Butler J."/>
            <person name="Alvarez P."/>
            <person name="Gnerre S."/>
            <person name="Grabherr M."/>
            <person name="Kleber M."/>
            <person name="Mauceli E."/>
            <person name="Brockman W."/>
            <person name="Young S."/>
            <person name="LaButti K."/>
            <person name="Sykes S."/>
            <person name="DeCaprio D."/>
            <person name="Crawford M."/>
            <person name="Koehrsen M."/>
            <person name="Engels R."/>
            <person name="Montgomery P."/>
            <person name="Pearson M."/>
            <person name="Howarth C."/>
            <person name="Larson L."/>
            <person name="White J."/>
            <person name="O'Leary S."/>
            <person name="Kodira C."/>
            <person name="Zeng Q."/>
            <person name="Yandava C."/>
            <person name="Alvarado L."/>
            <person name="Longcore J."/>
            <person name="James T."/>
        </authorList>
    </citation>
    <scope>NUCLEOTIDE SEQUENCE [LARGE SCALE GENOMIC DNA]</scope>
    <source>
        <strain evidence="2 3">JEL423</strain>
    </source>
</reference>